<organism evidence="1 2">
    <name type="scientific">Microbulbifer spongiae</name>
    <dbReference type="NCBI Taxonomy" id="2944933"/>
    <lineage>
        <taxon>Bacteria</taxon>
        <taxon>Pseudomonadati</taxon>
        <taxon>Pseudomonadota</taxon>
        <taxon>Gammaproteobacteria</taxon>
        <taxon>Cellvibrionales</taxon>
        <taxon>Microbulbiferaceae</taxon>
        <taxon>Microbulbifer</taxon>
    </lineage>
</organism>
<dbReference type="EMBL" id="CP098023">
    <property type="protein sequence ID" value="WKD51572.1"/>
    <property type="molecule type" value="Genomic_DNA"/>
</dbReference>
<proteinExistence type="predicted"/>
<dbReference type="SUPFAM" id="SSF54285">
    <property type="entry name" value="MoaD/ThiS"/>
    <property type="match status" value="1"/>
</dbReference>
<evidence type="ECO:0000313" key="2">
    <source>
        <dbReference type="Proteomes" id="UP001321520"/>
    </source>
</evidence>
<dbReference type="Gene3D" id="3.10.20.30">
    <property type="match status" value="1"/>
</dbReference>
<sequence>MKSIKLNFPSALQKFMPGIVEVDVEGDTLMDLFRTLDDCSLSNDISERVIDDGELRPFLRMFLGERDVKQRGGLSAPIKDGDELTILMSNAGG</sequence>
<name>A0ABY9EGW0_9GAMM</name>
<dbReference type="PANTHER" id="PTHR38031">
    <property type="entry name" value="SULFUR CARRIER PROTEIN SLR0821-RELATED"/>
    <property type="match status" value="1"/>
</dbReference>
<dbReference type="InterPro" id="IPR052045">
    <property type="entry name" value="Sulfur_Carrier/Prot_Modifier"/>
</dbReference>
<dbReference type="RefSeq" id="WP_301418971.1">
    <property type="nucleotide sequence ID" value="NZ_CP098023.1"/>
</dbReference>
<keyword evidence="2" id="KW-1185">Reference proteome</keyword>
<reference evidence="1 2" key="1">
    <citation type="submission" date="2022-05" db="EMBL/GenBank/DDBJ databases">
        <title>Microbulbifer sp. nov., isolated from sponge.</title>
        <authorList>
            <person name="Gao L."/>
        </authorList>
    </citation>
    <scope>NUCLEOTIDE SEQUENCE [LARGE SCALE GENOMIC DNA]</scope>
    <source>
        <strain evidence="1 2">MI-G</strain>
    </source>
</reference>
<dbReference type="PANTHER" id="PTHR38031:SF1">
    <property type="entry name" value="SULFUR CARRIER PROTEIN CYSO"/>
    <property type="match status" value="1"/>
</dbReference>
<protein>
    <recommendedName>
        <fullName evidence="3">MoaD/ThiS family protein</fullName>
    </recommendedName>
</protein>
<dbReference type="InterPro" id="IPR016155">
    <property type="entry name" value="Mopterin_synth/thiamin_S_b"/>
</dbReference>
<evidence type="ECO:0000313" key="1">
    <source>
        <dbReference type="EMBL" id="WKD51572.1"/>
    </source>
</evidence>
<dbReference type="Proteomes" id="UP001321520">
    <property type="component" value="Chromosome"/>
</dbReference>
<evidence type="ECO:0008006" key="3">
    <source>
        <dbReference type="Google" id="ProtNLM"/>
    </source>
</evidence>
<gene>
    <name evidence="1" type="ORF">M8T91_09165</name>
</gene>
<dbReference type="InterPro" id="IPR012675">
    <property type="entry name" value="Beta-grasp_dom_sf"/>
</dbReference>
<accession>A0ABY9EGW0</accession>